<keyword evidence="1" id="KW-0812">Transmembrane</keyword>
<dbReference type="RefSeq" id="WP_071076160.1">
    <property type="nucleotide sequence ID" value="NZ_LFKP01000005.1"/>
</dbReference>
<keyword evidence="1" id="KW-1133">Transmembrane helix</keyword>
<name>A0A1S1U9A0_9BURK</name>
<gene>
    <name evidence="2" type="ORF">AKG95_06880</name>
</gene>
<dbReference type="Proteomes" id="UP000179840">
    <property type="component" value="Unassembled WGS sequence"/>
</dbReference>
<feature type="transmembrane region" description="Helical" evidence="1">
    <location>
        <begin position="33"/>
        <end position="51"/>
    </location>
</feature>
<evidence type="ECO:0000313" key="2">
    <source>
        <dbReference type="EMBL" id="OHV97027.1"/>
    </source>
</evidence>
<organism evidence="2 3">
    <name type="scientific">Janthinobacterium lividum</name>
    <dbReference type="NCBI Taxonomy" id="29581"/>
    <lineage>
        <taxon>Bacteria</taxon>
        <taxon>Pseudomonadati</taxon>
        <taxon>Pseudomonadota</taxon>
        <taxon>Betaproteobacteria</taxon>
        <taxon>Burkholderiales</taxon>
        <taxon>Oxalobacteraceae</taxon>
        <taxon>Janthinobacterium</taxon>
    </lineage>
</organism>
<evidence type="ECO:0000313" key="3">
    <source>
        <dbReference type="Proteomes" id="UP000179840"/>
    </source>
</evidence>
<accession>A0A1S1U9A0</accession>
<dbReference type="EMBL" id="LFKP01000005">
    <property type="protein sequence ID" value="OHV97027.1"/>
    <property type="molecule type" value="Genomic_DNA"/>
</dbReference>
<sequence length="200" mass="21387">MKFINFYSGTALALIASLLGSLGAATGEMAPPLIVGALLFTLLVLGWAGGASDARAELDRLTRLESGRQLQMTCNAAARDRLEATNEALRAQARDSQAAIELFTAAQAKNMVRIAALEGENAELRKRPSAEVLRATSYRLVGEIMREPGDEAQAEEAAEDDAFLSGTARGVVMMLSALLRQMETPPRVAEHTNDLAVESK</sequence>
<comment type="caution">
    <text evidence="2">The sequence shown here is derived from an EMBL/GenBank/DDBJ whole genome shotgun (WGS) entry which is preliminary data.</text>
</comment>
<keyword evidence="1" id="KW-0472">Membrane</keyword>
<dbReference type="AlphaFoldDB" id="A0A1S1U9A0"/>
<reference evidence="2 3" key="1">
    <citation type="submission" date="2015-06" db="EMBL/GenBank/DDBJ databases">
        <title>Draft genome sequencing of a biphenyl-degrading bacterium, Janthinobacterium lividum MEG1.</title>
        <authorList>
            <person name="Shimodaira J."/>
            <person name="Hatta T."/>
        </authorList>
    </citation>
    <scope>NUCLEOTIDE SEQUENCE [LARGE SCALE GENOMIC DNA]</scope>
    <source>
        <strain evidence="2 3">MEG1</strain>
    </source>
</reference>
<protein>
    <submittedName>
        <fullName evidence="2">Uncharacterized protein</fullName>
    </submittedName>
</protein>
<evidence type="ECO:0000256" key="1">
    <source>
        <dbReference type="SAM" id="Phobius"/>
    </source>
</evidence>
<proteinExistence type="predicted"/>